<dbReference type="EMBL" id="JAUTDP010000002">
    <property type="protein sequence ID" value="KAK3401635.1"/>
    <property type="molecule type" value="Genomic_DNA"/>
</dbReference>
<gene>
    <name evidence="1" type="ORF">B0T20DRAFT_119461</name>
</gene>
<organism evidence="1 2">
    <name type="scientific">Sordaria brevicollis</name>
    <dbReference type="NCBI Taxonomy" id="83679"/>
    <lineage>
        <taxon>Eukaryota</taxon>
        <taxon>Fungi</taxon>
        <taxon>Dikarya</taxon>
        <taxon>Ascomycota</taxon>
        <taxon>Pezizomycotina</taxon>
        <taxon>Sordariomycetes</taxon>
        <taxon>Sordariomycetidae</taxon>
        <taxon>Sordariales</taxon>
        <taxon>Sordariaceae</taxon>
        <taxon>Sordaria</taxon>
    </lineage>
</organism>
<proteinExistence type="predicted"/>
<name>A0AAE0UF83_SORBR</name>
<comment type="caution">
    <text evidence="1">The sequence shown here is derived from an EMBL/GenBank/DDBJ whole genome shotgun (WGS) entry which is preliminary data.</text>
</comment>
<protein>
    <submittedName>
        <fullName evidence="1">Uncharacterized protein</fullName>
    </submittedName>
</protein>
<keyword evidence="2" id="KW-1185">Reference proteome</keyword>
<evidence type="ECO:0000313" key="2">
    <source>
        <dbReference type="Proteomes" id="UP001281003"/>
    </source>
</evidence>
<evidence type="ECO:0000313" key="1">
    <source>
        <dbReference type="EMBL" id="KAK3401635.1"/>
    </source>
</evidence>
<dbReference type="AlphaFoldDB" id="A0AAE0UF83"/>
<dbReference type="Proteomes" id="UP001281003">
    <property type="component" value="Unassembled WGS sequence"/>
</dbReference>
<sequence>MSDRLALAQIPAILVCLFRNGIWSMSFSCFAGRLLERGNAPTRRPRTDTDRMSRRWKCHVSNLWAVNPLVVIGSFAWFRLAGIRFQAQSLYGECSYWPMTRITKGRKILRQGDRPNLKIMMPFASSKLPLPEAWTDRAPHRSGIGPA</sequence>
<reference evidence="1" key="1">
    <citation type="journal article" date="2023" name="Mol. Phylogenet. Evol.">
        <title>Genome-scale phylogeny and comparative genomics of the fungal order Sordariales.</title>
        <authorList>
            <person name="Hensen N."/>
            <person name="Bonometti L."/>
            <person name="Westerberg I."/>
            <person name="Brannstrom I.O."/>
            <person name="Guillou S."/>
            <person name="Cros-Aarteil S."/>
            <person name="Calhoun S."/>
            <person name="Haridas S."/>
            <person name="Kuo A."/>
            <person name="Mondo S."/>
            <person name="Pangilinan J."/>
            <person name="Riley R."/>
            <person name="LaButti K."/>
            <person name="Andreopoulos B."/>
            <person name="Lipzen A."/>
            <person name="Chen C."/>
            <person name="Yan M."/>
            <person name="Daum C."/>
            <person name="Ng V."/>
            <person name="Clum A."/>
            <person name="Steindorff A."/>
            <person name="Ohm R.A."/>
            <person name="Martin F."/>
            <person name="Silar P."/>
            <person name="Natvig D.O."/>
            <person name="Lalanne C."/>
            <person name="Gautier V."/>
            <person name="Ament-Velasquez S.L."/>
            <person name="Kruys A."/>
            <person name="Hutchinson M.I."/>
            <person name="Powell A.J."/>
            <person name="Barry K."/>
            <person name="Miller A.N."/>
            <person name="Grigoriev I.V."/>
            <person name="Debuchy R."/>
            <person name="Gladieux P."/>
            <person name="Hiltunen Thoren M."/>
            <person name="Johannesson H."/>
        </authorList>
    </citation>
    <scope>NUCLEOTIDE SEQUENCE</scope>
    <source>
        <strain evidence="1">FGSC 1904</strain>
    </source>
</reference>
<accession>A0AAE0UF83</accession>
<reference evidence="1" key="2">
    <citation type="submission" date="2023-07" db="EMBL/GenBank/DDBJ databases">
        <authorList>
            <consortium name="Lawrence Berkeley National Laboratory"/>
            <person name="Haridas S."/>
            <person name="Hensen N."/>
            <person name="Bonometti L."/>
            <person name="Westerberg I."/>
            <person name="Brannstrom I.O."/>
            <person name="Guillou S."/>
            <person name="Cros-Aarteil S."/>
            <person name="Calhoun S."/>
            <person name="Kuo A."/>
            <person name="Mondo S."/>
            <person name="Pangilinan J."/>
            <person name="Riley R."/>
            <person name="LaButti K."/>
            <person name="Andreopoulos B."/>
            <person name="Lipzen A."/>
            <person name="Chen C."/>
            <person name="Yanf M."/>
            <person name="Daum C."/>
            <person name="Ng V."/>
            <person name="Clum A."/>
            <person name="Steindorff A."/>
            <person name="Ohm R."/>
            <person name="Martin F."/>
            <person name="Silar P."/>
            <person name="Natvig D."/>
            <person name="Lalanne C."/>
            <person name="Gautier V."/>
            <person name="Ament-velasquez S.L."/>
            <person name="Kruys A."/>
            <person name="Hutchinson M.I."/>
            <person name="Powell A.J."/>
            <person name="Barry K."/>
            <person name="Miller A.N."/>
            <person name="Grigoriev I.V."/>
            <person name="Debuchy R."/>
            <person name="Gladieux P."/>
            <person name="Thoren M.H."/>
            <person name="Johannesson H."/>
        </authorList>
    </citation>
    <scope>NUCLEOTIDE SEQUENCE</scope>
    <source>
        <strain evidence="1">FGSC 1904</strain>
    </source>
</reference>